<dbReference type="InterPro" id="IPR018672">
    <property type="entry name" value="DUF2140"/>
</dbReference>
<dbReference type="EMBL" id="VBSX01000002">
    <property type="protein sequence ID" value="TLQ21057.1"/>
    <property type="molecule type" value="Genomic_DNA"/>
</dbReference>
<dbReference type="Pfam" id="PF09911">
    <property type="entry name" value="DUF2140"/>
    <property type="match status" value="1"/>
</dbReference>
<name>A0A5R9CYY0_9LACO</name>
<comment type="caution">
    <text evidence="2">The sequence shown here is derived from an EMBL/GenBank/DDBJ whole genome shotgun (WGS) entry which is preliminary data.</text>
</comment>
<feature type="transmembrane region" description="Helical" evidence="1">
    <location>
        <begin position="16"/>
        <end position="38"/>
    </location>
</feature>
<keyword evidence="1" id="KW-0472">Membrane</keyword>
<protein>
    <submittedName>
        <fullName evidence="2">DUF2140 family protein</fullName>
    </submittedName>
</protein>
<evidence type="ECO:0000313" key="2">
    <source>
        <dbReference type="EMBL" id="TLQ21057.1"/>
    </source>
</evidence>
<evidence type="ECO:0000256" key="1">
    <source>
        <dbReference type="SAM" id="Phobius"/>
    </source>
</evidence>
<sequence>MTDRNRNRNRHNPWKIAFLTLISVIVIGMIGLFVMIRFSGNDQVSTRTVNTSQDQTVAVTMNKAQFNNLSQYYLNKVQTQGNGHAKYHFEVTNQGIVYGSIKLLGSTIDYSLAFTPKVLANGNVELHATKMALGKFPVPISFVLANIRRAYKLPKWVKLDPEKKVIQLDIVHMNGQHGVNYRAKTIDLNGQGKFVFQILLPSQSKAGD</sequence>
<dbReference type="Proteomes" id="UP000305100">
    <property type="component" value="Unassembled WGS sequence"/>
</dbReference>
<gene>
    <name evidence="2" type="ORF">FEZ41_01430</name>
</gene>
<dbReference type="AlphaFoldDB" id="A0A5R9CYY0"/>
<dbReference type="OrthoDB" id="2241695at2"/>
<reference evidence="2 3" key="1">
    <citation type="submission" date="2019-05" db="EMBL/GenBank/DDBJ databases">
        <title>The metagenome of a microbial culture collection derived from dairy environment covers the genomic content of the human microbiome.</title>
        <authorList>
            <person name="Roder T."/>
            <person name="Wuthrich D."/>
            <person name="Sattari Z."/>
            <person name="Von Ah U."/>
            <person name="Bar C."/>
            <person name="Ronchi F."/>
            <person name="Macpherson A.J."/>
            <person name="Ganal-Vonarburg S.C."/>
            <person name="Bruggmann R."/>
            <person name="Vergeres G."/>
        </authorList>
    </citation>
    <scope>NUCLEOTIDE SEQUENCE [LARGE SCALE GENOMIC DNA]</scope>
    <source>
        <strain evidence="2 3">FAM 1079</strain>
    </source>
</reference>
<dbReference type="RefSeq" id="WP_054734521.1">
    <property type="nucleotide sequence ID" value="NZ_VBSX01000002.1"/>
</dbReference>
<proteinExistence type="predicted"/>
<accession>A0A5R9CYY0</accession>
<keyword evidence="1" id="KW-0812">Transmembrane</keyword>
<keyword evidence="1" id="KW-1133">Transmembrane helix</keyword>
<organism evidence="2 3">
    <name type="scientific">Lentilactobacillus parafarraginis</name>
    <dbReference type="NCBI Taxonomy" id="390842"/>
    <lineage>
        <taxon>Bacteria</taxon>
        <taxon>Bacillati</taxon>
        <taxon>Bacillota</taxon>
        <taxon>Bacilli</taxon>
        <taxon>Lactobacillales</taxon>
        <taxon>Lactobacillaceae</taxon>
        <taxon>Lentilactobacillus</taxon>
    </lineage>
</organism>
<evidence type="ECO:0000313" key="3">
    <source>
        <dbReference type="Proteomes" id="UP000305100"/>
    </source>
</evidence>